<accession>A0A1G9NDR4</accession>
<dbReference type="Pfam" id="PF03692">
    <property type="entry name" value="CxxCxxCC"/>
    <property type="match status" value="1"/>
</dbReference>
<proteinExistence type="predicted"/>
<evidence type="ECO:0000313" key="2">
    <source>
        <dbReference type="Proteomes" id="UP000182347"/>
    </source>
</evidence>
<protein>
    <submittedName>
        <fullName evidence="1">Putative zinc-or iron-chelating domain-containing protein</fullName>
    </submittedName>
</protein>
<name>A0A1G9NDR4_9BACI</name>
<keyword evidence="2" id="KW-1185">Reference proteome</keyword>
<reference evidence="2" key="1">
    <citation type="submission" date="2016-10" db="EMBL/GenBank/DDBJ databases">
        <authorList>
            <person name="Varghese N."/>
            <person name="Submissions S."/>
        </authorList>
    </citation>
    <scope>NUCLEOTIDE SEQUENCE [LARGE SCALE GENOMIC DNA]</scope>
    <source>
        <strain evidence="2">CGMCC 1.6199</strain>
    </source>
</reference>
<dbReference type="Proteomes" id="UP000182347">
    <property type="component" value="Unassembled WGS sequence"/>
</dbReference>
<sequence>MGKYLSYKEIQNRCGKLQEKYQIEEERFYRVVEIWAESNVSPGDKLLGSFHELLHIVNEEMDTIESNLDLASSCQMGCAFCCYYPIIINKMEAKLMKQAIAAFPEQRRKKLHAHFTHYFQEYGSQLEELSAIETETDQEFKLAYRVKQLPCVMLDTETNQCMAYEIRPIPCRTYVNYADPKVCQQNLMPKETVSFEFLYGEYMGALNEFLQFLYEEEDTAFIDYPNDLYTQDYLFNWFKEGERD</sequence>
<dbReference type="STRING" id="482461.SAMN05216244_0955"/>
<gene>
    <name evidence="1" type="ORF">SAMN05216244_0955</name>
</gene>
<dbReference type="RefSeq" id="WP_074597686.1">
    <property type="nucleotide sequence ID" value="NZ_FNHF01000001.1"/>
</dbReference>
<dbReference type="AlphaFoldDB" id="A0A1G9NDR4"/>
<dbReference type="InterPro" id="IPR005358">
    <property type="entry name" value="Puta_zinc/iron-chelating_dom"/>
</dbReference>
<evidence type="ECO:0000313" key="1">
    <source>
        <dbReference type="EMBL" id="SDL84592.1"/>
    </source>
</evidence>
<dbReference type="OrthoDB" id="9810361at2"/>
<dbReference type="EMBL" id="FNHF01000001">
    <property type="protein sequence ID" value="SDL84592.1"/>
    <property type="molecule type" value="Genomic_DNA"/>
</dbReference>
<organism evidence="1 2">
    <name type="scientific">Sediminibacillus halophilus</name>
    <dbReference type="NCBI Taxonomy" id="482461"/>
    <lineage>
        <taxon>Bacteria</taxon>
        <taxon>Bacillati</taxon>
        <taxon>Bacillota</taxon>
        <taxon>Bacilli</taxon>
        <taxon>Bacillales</taxon>
        <taxon>Bacillaceae</taxon>
        <taxon>Sediminibacillus</taxon>
    </lineage>
</organism>